<dbReference type="InterPro" id="IPR036864">
    <property type="entry name" value="Zn2-C6_fun-type_DNA-bd_sf"/>
</dbReference>
<evidence type="ECO:0000259" key="3">
    <source>
        <dbReference type="PROSITE" id="PS50048"/>
    </source>
</evidence>
<proteinExistence type="predicted"/>
<accession>A0A0B7F3Y3</accession>
<evidence type="ECO:0000313" key="5">
    <source>
        <dbReference type="Proteomes" id="UP000059188"/>
    </source>
</evidence>
<keyword evidence="2" id="KW-0539">Nucleus</keyword>
<dbReference type="Pfam" id="PF00172">
    <property type="entry name" value="Zn_clus"/>
    <property type="match status" value="1"/>
</dbReference>
<dbReference type="PANTHER" id="PTHR37534:SF46">
    <property type="entry name" value="ZN(II)2CYS6 TRANSCRIPTION FACTOR (EUROFUNG)"/>
    <property type="match status" value="1"/>
</dbReference>
<dbReference type="AlphaFoldDB" id="A0A0B7F3Y3"/>
<feature type="domain" description="Zn(2)-C6 fungal-type" evidence="3">
    <location>
        <begin position="12"/>
        <end position="40"/>
    </location>
</feature>
<protein>
    <submittedName>
        <fullName evidence="4">Transcription factor Moc3</fullName>
    </submittedName>
</protein>
<sequence length="509" mass="56680">MRTVVPKRSTGGCLTCKKRRKKCDERRPYCNRCETGDFHCLGYSPPATEYTGGPDITGTGLIHRTSHTPSVKQSELRDSNLKSLDALIPLPGHEDQVGQLILAHTHFRELKSCQDNIPREITLDQIPLEDITSLIVSQYTRFSREVLFKEAAFSVEGLLRRIDRSGVARWSMYLSARVVVDLLNGINVQKYLGWVFRFCQQITDASTSSDLVPNLGGQLDGLYDLVSLGSMLSGTATGYSLLRRCTSVFLRLAASEPHIWVDDSQISVPDAFRGSRFEVAQFIIYDVISSLALGTPSLLPYDTTSWTTTFRSHYLEWIYGFPVEIFIYLVQINARRTAWMIGGTAGDTEGCHEIEKHLRNWDPVADHTEGSSKIIARLAVQEAWRQAALVYLYMGMGGVNSADPRIETAVRQVVQLGRTIETGSSFELHLMVPSLVAGVAARWEKHRAALRSKVACGLLRKVNPQVLPIRGSDFIAVLDHLWHGAGSDGNPVTWEDYVGSRCAVLPVTH</sequence>
<dbReference type="GO" id="GO:0000981">
    <property type="term" value="F:DNA-binding transcription factor activity, RNA polymerase II-specific"/>
    <property type="evidence" value="ECO:0007669"/>
    <property type="project" value="InterPro"/>
</dbReference>
<name>A0A0B7F3Y3_THACB</name>
<dbReference type="GO" id="GO:0005634">
    <property type="term" value="C:nucleus"/>
    <property type="evidence" value="ECO:0007669"/>
    <property type="project" value="UniProtKB-SubCell"/>
</dbReference>
<dbReference type="SMART" id="SM00066">
    <property type="entry name" value="GAL4"/>
    <property type="match status" value="1"/>
</dbReference>
<gene>
    <name evidence="4" type="primary">moc3</name>
    <name evidence="4" type="ORF">RSOLAG1IB_11120</name>
</gene>
<reference evidence="4 5" key="1">
    <citation type="submission" date="2014-11" db="EMBL/GenBank/DDBJ databases">
        <authorList>
            <person name="Wibberg Daniel"/>
        </authorList>
    </citation>
    <scope>NUCLEOTIDE SEQUENCE [LARGE SCALE GENOMIC DNA]</scope>
    <source>
        <strain evidence="4">Rhizoctonia solani AG1-IB 7/3/14</strain>
    </source>
</reference>
<keyword evidence="5" id="KW-1185">Reference proteome</keyword>
<dbReference type="GO" id="GO:0008270">
    <property type="term" value="F:zinc ion binding"/>
    <property type="evidence" value="ECO:0007669"/>
    <property type="project" value="InterPro"/>
</dbReference>
<dbReference type="Pfam" id="PF11951">
    <property type="entry name" value="Fungal_trans_2"/>
    <property type="match status" value="1"/>
</dbReference>
<dbReference type="OrthoDB" id="3137720at2759"/>
<dbReference type="InterPro" id="IPR021858">
    <property type="entry name" value="Fun_TF"/>
</dbReference>
<dbReference type="CDD" id="cd00067">
    <property type="entry name" value="GAL4"/>
    <property type="match status" value="1"/>
</dbReference>
<evidence type="ECO:0000313" key="4">
    <source>
        <dbReference type="EMBL" id="CEL52776.1"/>
    </source>
</evidence>
<evidence type="ECO:0000256" key="1">
    <source>
        <dbReference type="ARBA" id="ARBA00004123"/>
    </source>
</evidence>
<dbReference type="STRING" id="1108050.A0A0B7F3Y3"/>
<dbReference type="PANTHER" id="PTHR37534">
    <property type="entry name" value="TRANSCRIPTIONAL ACTIVATOR PROTEIN UGA3"/>
    <property type="match status" value="1"/>
</dbReference>
<dbReference type="SUPFAM" id="SSF57701">
    <property type="entry name" value="Zn2/Cys6 DNA-binding domain"/>
    <property type="match status" value="1"/>
</dbReference>
<evidence type="ECO:0000256" key="2">
    <source>
        <dbReference type="ARBA" id="ARBA00023242"/>
    </source>
</evidence>
<dbReference type="Gene3D" id="4.10.240.10">
    <property type="entry name" value="Zn(2)-C6 fungal-type DNA-binding domain"/>
    <property type="match status" value="1"/>
</dbReference>
<dbReference type="PROSITE" id="PS50048">
    <property type="entry name" value="ZN2_CY6_FUNGAL_2"/>
    <property type="match status" value="1"/>
</dbReference>
<comment type="subcellular location">
    <subcellularLocation>
        <location evidence="1">Nucleus</location>
    </subcellularLocation>
</comment>
<dbReference type="Proteomes" id="UP000059188">
    <property type="component" value="Unassembled WGS sequence"/>
</dbReference>
<dbReference type="EMBL" id="LN679201">
    <property type="protein sequence ID" value="CEL52776.1"/>
    <property type="molecule type" value="Genomic_DNA"/>
</dbReference>
<dbReference type="InterPro" id="IPR001138">
    <property type="entry name" value="Zn2Cys6_DnaBD"/>
</dbReference>
<dbReference type="PROSITE" id="PS00463">
    <property type="entry name" value="ZN2_CY6_FUNGAL_1"/>
    <property type="match status" value="1"/>
</dbReference>
<organism evidence="4 5">
    <name type="scientific">Thanatephorus cucumeris (strain AG1-IB / isolate 7/3/14)</name>
    <name type="common">Lettuce bottom rot fungus</name>
    <name type="synonym">Rhizoctonia solani</name>
    <dbReference type="NCBI Taxonomy" id="1108050"/>
    <lineage>
        <taxon>Eukaryota</taxon>
        <taxon>Fungi</taxon>
        <taxon>Dikarya</taxon>
        <taxon>Basidiomycota</taxon>
        <taxon>Agaricomycotina</taxon>
        <taxon>Agaricomycetes</taxon>
        <taxon>Cantharellales</taxon>
        <taxon>Ceratobasidiaceae</taxon>
        <taxon>Rhizoctonia</taxon>
        <taxon>Rhizoctonia solani AG-1</taxon>
    </lineage>
</organism>